<sequence>MSIRKEDDDSSVNNALLSKDNSPQVESTQHDEDDNHCVYENLDPDKLVDAYGFGRYQIFGYFLTEVMNFFYSAALVIDPPYSTTLLKEFDISCSSFVWKEAGLTAFTVGAVLLVPIMSTLADEYGRRPLAVLCLCLAWNNTVVDLDRCRRSGIVVEEKREPLSAMLKSPALLKLLFINGFVQFSMAFYYFGISFLSVDLSEDRFTAYMLSAWTSRNTSNAICWTPDPVRYFHRLTRTIRHETKERPLPPDIRSLTASDEYTVDMRDREQLMEEQNLDDEENTEDGETPKPFKED</sequence>
<dbReference type="STRING" id="27835.A0A0N4YF65"/>
<keyword evidence="2" id="KW-0812">Transmembrane</keyword>
<dbReference type="AlphaFoldDB" id="A0A0N4YF65"/>
<keyword evidence="2" id="KW-0472">Membrane</keyword>
<organism evidence="5">
    <name type="scientific">Nippostrongylus brasiliensis</name>
    <name type="common">Rat hookworm</name>
    <dbReference type="NCBI Taxonomy" id="27835"/>
    <lineage>
        <taxon>Eukaryota</taxon>
        <taxon>Metazoa</taxon>
        <taxon>Ecdysozoa</taxon>
        <taxon>Nematoda</taxon>
        <taxon>Chromadorea</taxon>
        <taxon>Rhabditida</taxon>
        <taxon>Rhabditina</taxon>
        <taxon>Rhabditomorpha</taxon>
        <taxon>Strongyloidea</taxon>
        <taxon>Heligmosomidae</taxon>
        <taxon>Nippostrongylus</taxon>
    </lineage>
</organism>
<evidence type="ECO:0000256" key="2">
    <source>
        <dbReference type="SAM" id="Phobius"/>
    </source>
</evidence>
<dbReference type="Proteomes" id="UP000271162">
    <property type="component" value="Unassembled WGS sequence"/>
</dbReference>
<keyword evidence="2" id="KW-1133">Transmembrane helix</keyword>
<feature type="compositionally biased region" description="Acidic residues" evidence="1">
    <location>
        <begin position="274"/>
        <end position="285"/>
    </location>
</feature>
<feature type="compositionally biased region" description="Polar residues" evidence="1">
    <location>
        <begin position="11"/>
        <end position="27"/>
    </location>
</feature>
<dbReference type="WBParaSite" id="NBR_0001538301-mRNA-1">
    <property type="protein sequence ID" value="NBR_0001538301-mRNA-1"/>
    <property type="gene ID" value="NBR_0001538301"/>
</dbReference>
<name>A0A0N4YF65_NIPBR</name>
<accession>A0A0N4YF65</accession>
<dbReference type="InterPro" id="IPR036259">
    <property type="entry name" value="MFS_trans_sf"/>
</dbReference>
<protein>
    <submittedName>
        <fullName evidence="5">MFS domain-containing protein</fullName>
    </submittedName>
</protein>
<gene>
    <name evidence="3" type="ORF">NBR_LOCUS15384</name>
</gene>
<feature type="transmembrane region" description="Helical" evidence="2">
    <location>
        <begin position="58"/>
        <end position="77"/>
    </location>
</feature>
<evidence type="ECO:0000256" key="1">
    <source>
        <dbReference type="SAM" id="MobiDB-lite"/>
    </source>
</evidence>
<dbReference type="SUPFAM" id="SSF103473">
    <property type="entry name" value="MFS general substrate transporter"/>
    <property type="match status" value="1"/>
</dbReference>
<feature type="region of interest" description="Disordered" evidence="1">
    <location>
        <begin position="244"/>
        <end position="294"/>
    </location>
</feature>
<evidence type="ECO:0000313" key="4">
    <source>
        <dbReference type="Proteomes" id="UP000271162"/>
    </source>
</evidence>
<reference evidence="3 4" key="2">
    <citation type="submission" date="2018-11" db="EMBL/GenBank/DDBJ databases">
        <authorList>
            <consortium name="Pathogen Informatics"/>
        </authorList>
    </citation>
    <scope>NUCLEOTIDE SEQUENCE [LARGE SCALE GENOMIC DNA]</scope>
</reference>
<reference evidence="5" key="1">
    <citation type="submission" date="2017-02" db="UniProtKB">
        <authorList>
            <consortium name="WormBaseParasite"/>
        </authorList>
    </citation>
    <scope>IDENTIFICATION</scope>
</reference>
<evidence type="ECO:0000313" key="3">
    <source>
        <dbReference type="EMBL" id="VDL78978.1"/>
    </source>
</evidence>
<feature type="region of interest" description="Disordered" evidence="1">
    <location>
        <begin position="1"/>
        <end position="36"/>
    </location>
</feature>
<evidence type="ECO:0000313" key="5">
    <source>
        <dbReference type="WBParaSite" id="NBR_0001538301-mRNA-1"/>
    </source>
</evidence>
<feature type="transmembrane region" description="Helical" evidence="2">
    <location>
        <begin position="97"/>
        <end position="117"/>
    </location>
</feature>
<feature type="transmembrane region" description="Helical" evidence="2">
    <location>
        <begin position="170"/>
        <end position="190"/>
    </location>
</feature>
<proteinExistence type="predicted"/>
<dbReference type="EMBL" id="UYSL01021715">
    <property type="protein sequence ID" value="VDL78978.1"/>
    <property type="molecule type" value="Genomic_DNA"/>
</dbReference>
<keyword evidence="4" id="KW-1185">Reference proteome</keyword>